<dbReference type="PANTHER" id="PTHR30329:SF21">
    <property type="entry name" value="LIPOPROTEIN YIAD-RELATED"/>
    <property type="match status" value="1"/>
</dbReference>
<dbReference type="InterPro" id="IPR006665">
    <property type="entry name" value="OmpA-like"/>
</dbReference>
<dbReference type="Proteomes" id="UP001500469">
    <property type="component" value="Unassembled WGS sequence"/>
</dbReference>
<dbReference type="Gene3D" id="3.30.1330.60">
    <property type="entry name" value="OmpA-like domain"/>
    <property type="match status" value="1"/>
</dbReference>
<dbReference type="SUPFAM" id="SSF103088">
    <property type="entry name" value="OmpA-like"/>
    <property type="match status" value="1"/>
</dbReference>
<dbReference type="RefSeq" id="WP_343851168.1">
    <property type="nucleotide sequence ID" value="NZ_BAAAFI010000009.1"/>
</dbReference>
<keyword evidence="8" id="KW-1185">Reference proteome</keyword>
<dbReference type="InterPro" id="IPR036737">
    <property type="entry name" value="OmpA-like_sf"/>
</dbReference>
<evidence type="ECO:0000256" key="1">
    <source>
        <dbReference type="ARBA" id="ARBA00004442"/>
    </source>
</evidence>
<evidence type="ECO:0000259" key="6">
    <source>
        <dbReference type="PROSITE" id="PS51123"/>
    </source>
</evidence>
<proteinExistence type="predicted"/>
<evidence type="ECO:0000256" key="3">
    <source>
        <dbReference type="ARBA" id="ARBA00023237"/>
    </source>
</evidence>
<feature type="domain" description="OmpA-like" evidence="6">
    <location>
        <begin position="162"/>
        <end position="277"/>
    </location>
</feature>
<dbReference type="InterPro" id="IPR006664">
    <property type="entry name" value="OMP_bac"/>
</dbReference>
<reference evidence="8" key="1">
    <citation type="journal article" date="2019" name="Int. J. Syst. Evol. Microbiol.">
        <title>The Global Catalogue of Microorganisms (GCM) 10K type strain sequencing project: providing services to taxonomists for standard genome sequencing and annotation.</title>
        <authorList>
            <consortium name="The Broad Institute Genomics Platform"/>
            <consortium name="The Broad Institute Genome Sequencing Center for Infectious Disease"/>
            <person name="Wu L."/>
            <person name="Ma J."/>
        </authorList>
    </citation>
    <scope>NUCLEOTIDE SEQUENCE [LARGE SCALE GENOMIC DNA]</scope>
    <source>
        <strain evidence="8">JCM 16112</strain>
    </source>
</reference>
<dbReference type="CDD" id="cd07185">
    <property type="entry name" value="OmpA_C-like"/>
    <property type="match status" value="1"/>
</dbReference>
<evidence type="ECO:0000256" key="5">
    <source>
        <dbReference type="SAM" id="SignalP"/>
    </source>
</evidence>
<keyword evidence="2 4" id="KW-0472">Membrane</keyword>
<keyword evidence="3" id="KW-0998">Cell outer membrane</keyword>
<accession>A0ABP3YCI0</accession>
<sequence length="277" mass="31104">MKKSFFLVLLFAASSWTAFAQESTKCANQELFSALPNHAATDCELREFDTFTFYEVDNSGNRTPIDIEGEKSVISYKWLGDWEQRPTAVMIYRNYQNAVEKIGGKMRYSGSAAYFSFTKSGTNYWMEVLTDGSGYYKVTTIKEAEMNQYVTFTANEIAEQLKSEGQVTFYGIYFDTDKATLKPESNTTIEEIAKFLKSAPETNVYLVGHTDNTGTAEHNLQLSKSRAQTVATELIGVYQISQAQLRAEGVGELSPVSTNATDEGKARNRRVVMILRN</sequence>
<gene>
    <name evidence="7" type="ORF">GCM10009119_20680</name>
</gene>
<dbReference type="EMBL" id="BAAAFI010000009">
    <property type="protein sequence ID" value="GAA0879100.1"/>
    <property type="molecule type" value="Genomic_DNA"/>
</dbReference>
<name>A0ABP3YCI0_9BACT</name>
<evidence type="ECO:0000256" key="2">
    <source>
        <dbReference type="ARBA" id="ARBA00023136"/>
    </source>
</evidence>
<comment type="subcellular location">
    <subcellularLocation>
        <location evidence="1">Cell outer membrane</location>
    </subcellularLocation>
</comment>
<dbReference type="PRINTS" id="PR01021">
    <property type="entry name" value="OMPADOMAIN"/>
</dbReference>
<evidence type="ECO:0000313" key="7">
    <source>
        <dbReference type="EMBL" id="GAA0879100.1"/>
    </source>
</evidence>
<dbReference type="PROSITE" id="PS51123">
    <property type="entry name" value="OMPA_2"/>
    <property type="match status" value="1"/>
</dbReference>
<comment type="caution">
    <text evidence="7">The sequence shown here is derived from an EMBL/GenBank/DDBJ whole genome shotgun (WGS) entry which is preliminary data.</text>
</comment>
<dbReference type="InterPro" id="IPR050330">
    <property type="entry name" value="Bact_OuterMem_StrucFunc"/>
</dbReference>
<evidence type="ECO:0000313" key="8">
    <source>
        <dbReference type="Proteomes" id="UP001500469"/>
    </source>
</evidence>
<feature type="chain" id="PRO_5046375221" description="OmpA-like domain-containing protein" evidence="5">
    <location>
        <begin position="21"/>
        <end position="277"/>
    </location>
</feature>
<dbReference type="Pfam" id="PF00691">
    <property type="entry name" value="OmpA"/>
    <property type="match status" value="1"/>
</dbReference>
<dbReference type="PANTHER" id="PTHR30329">
    <property type="entry name" value="STATOR ELEMENT OF FLAGELLAR MOTOR COMPLEX"/>
    <property type="match status" value="1"/>
</dbReference>
<feature type="signal peptide" evidence="5">
    <location>
        <begin position="1"/>
        <end position="20"/>
    </location>
</feature>
<keyword evidence="5" id="KW-0732">Signal</keyword>
<protein>
    <recommendedName>
        <fullName evidence="6">OmpA-like domain-containing protein</fullName>
    </recommendedName>
</protein>
<evidence type="ECO:0000256" key="4">
    <source>
        <dbReference type="PROSITE-ProRule" id="PRU00473"/>
    </source>
</evidence>
<organism evidence="7 8">
    <name type="scientific">Algoriphagus jejuensis</name>
    <dbReference type="NCBI Taxonomy" id="419934"/>
    <lineage>
        <taxon>Bacteria</taxon>
        <taxon>Pseudomonadati</taxon>
        <taxon>Bacteroidota</taxon>
        <taxon>Cytophagia</taxon>
        <taxon>Cytophagales</taxon>
        <taxon>Cyclobacteriaceae</taxon>
        <taxon>Algoriphagus</taxon>
    </lineage>
</organism>